<dbReference type="SUPFAM" id="SSF53850">
    <property type="entry name" value="Periplasmic binding protein-like II"/>
    <property type="match status" value="1"/>
</dbReference>
<accession>A0A9E8HI20</accession>
<dbReference type="Gene3D" id="3.40.190.10">
    <property type="entry name" value="Periplasmic binding protein-like II"/>
    <property type="match status" value="2"/>
</dbReference>
<dbReference type="Proteomes" id="UP001164472">
    <property type="component" value="Chromosome"/>
</dbReference>
<name>A0A9E8HI20_9ALTE</name>
<dbReference type="PANTHER" id="PTHR35936">
    <property type="entry name" value="MEMBRANE-BOUND LYTIC MUREIN TRANSGLYCOSYLASE F"/>
    <property type="match status" value="1"/>
</dbReference>
<feature type="chain" id="PRO_5039601780" evidence="2">
    <location>
        <begin position="25"/>
        <end position="246"/>
    </location>
</feature>
<keyword evidence="2" id="KW-0732">Signal</keyword>
<dbReference type="AlphaFoldDB" id="A0A9E8HI20"/>
<dbReference type="PANTHER" id="PTHR35936:SF19">
    <property type="entry name" value="AMINO-ACID-BINDING PROTEIN YXEM-RELATED"/>
    <property type="match status" value="1"/>
</dbReference>
<evidence type="ECO:0000313" key="4">
    <source>
        <dbReference type="Proteomes" id="UP001164472"/>
    </source>
</evidence>
<gene>
    <name evidence="3" type="ORF">NNL22_17535</name>
</gene>
<protein>
    <submittedName>
        <fullName evidence="3">Transporter substrate-binding domain-containing protein</fullName>
    </submittedName>
</protein>
<reference evidence="3" key="1">
    <citation type="submission" date="2022-07" db="EMBL/GenBank/DDBJ databases">
        <title>Alkalimarinus sp. nov., isolated from gut of a Alitta virens.</title>
        <authorList>
            <person name="Yang A.I."/>
            <person name="Shin N.-R."/>
        </authorList>
    </citation>
    <scope>NUCLEOTIDE SEQUENCE</scope>
    <source>
        <strain evidence="3">FA028</strain>
    </source>
</reference>
<dbReference type="EMBL" id="CP101527">
    <property type="protein sequence ID" value="UZW74799.1"/>
    <property type="molecule type" value="Genomic_DNA"/>
</dbReference>
<comment type="similarity">
    <text evidence="1">Belongs to the bacterial solute-binding protein 3 family.</text>
</comment>
<dbReference type="KEGG" id="asem:NNL22_17535"/>
<sequence length="246" mass="27826">MLRSYLIRCIITLALPIASAHAAAAEISRVIITTFDQPAPRLMVTELVMKEIYKKLNIEMQLDKHPGNRALSLANGGKSDGELIRTTAIERTKSNLVRIPTPISQVRYSVYTKKAKAFEVKDWNSLKPYSIGVVSGIKFIEERSELFDSTVISNPQSLFKMLYLERVDVAVFTELDGLFMLKKLNLHNDIINLSPPLEVVPVYHYIHRKHTALIDQLSTLMQEMETSGELQALIRQSESMVIESLP</sequence>
<keyword evidence="4" id="KW-1185">Reference proteome</keyword>
<evidence type="ECO:0000256" key="2">
    <source>
        <dbReference type="SAM" id="SignalP"/>
    </source>
</evidence>
<feature type="signal peptide" evidence="2">
    <location>
        <begin position="1"/>
        <end position="24"/>
    </location>
</feature>
<evidence type="ECO:0000313" key="3">
    <source>
        <dbReference type="EMBL" id="UZW74799.1"/>
    </source>
</evidence>
<organism evidence="3 4">
    <name type="scientific">Alkalimarinus sediminis</name>
    <dbReference type="NCBI Taxonomy" id="1632866"/>
    <lineage>
        <taxon>Bacteria</taxon>
        <taxon>Pseudomonadati</taxon>
        <taxon>Pseudomonadota</taxon>
        <taxon>Gammaproteobacteria</taxon>
        <taxon>Alteromonadales</taxon>
        <taxon>Alteromonadaceae</taxon>
        <taxon>Alkalimarinus</taxon>
    </lineage>
</organism>
<dbReference type="RefSeq" id="WP_251810226.1">
    <property type="nucleotide sequence ID" value="NZ_CP101527.1"/>
</dbReference>
<proteinExistence type="inferred from homology"/>
<evidence type="ECO:0000256" key="1">
    <source>
        <dbReference type="ARBA" id="ARBA00010333"/>
    </source>
</evidence>